<keyword evidence="8 10" id="KW-1015">Disulfide bond</keyword>
<evidence type="ECO:0000256" key="9">
    <source>
        <dbReference type="PIRSR" id="PIRSR602384-1"/>
    </source>
</evidence>
<keyword evidence="7 9" id="KW-0106">Calcium</keyword>
<feature type="disulfide bond" evidence="10">
    <location>
        <begin position="77"/>
        <end position="83"/>
    </location>
</feature>
<dbReference type="InterPro" id="IPR058704">
    <property type="entry name" value="BGLAP-like_C"/>
</dbReference>
<feature type="binding site" evidence="9">
    <location>
        <position position="71"/>
    </location>
    <ligand>
        <name>Ca(2+)</name>
        <dbReference type="ChEBI" id="CHEBI:29108"/>
        <label>1</label>
    </ligand>
</feature>
<organism evidence="14 15">
    <name type="scientific">Geotrypetes seraphini</name>
    <name type="common">Gaboon caecilian</name>
    <name type="synonym">Caecilia seraphini</name>
    <dbReference type="NCBI Taxonomy" id="260995"/>
    <lineage>
        <taxon>Eukaryota</taxon>
        <taxon>Metazoa</taxon>
        <taxon>Chordata</taxon>
        <taxon>Craniata</taxon>
        <taxon>Vertebrata</taxon>
        <taxon>Euteleostomi</taxon>
        <taxon>Amphibia</taxon>
        <taxon>Gymnophiona</taxon>
        <taxon>Geotrypetes</taxon>
    </lineage>
</organism>
<evidence type="ECO:0000256" key="12">
    <source>
        <dbReference type="RuleBase" id="RU361261"/>
    </source>
</evidence>
<dbReference type="Pfam" id="PF25890">
    <property type="entry name" value="BGLAP_C"/>
    <property type="match status" value="1"/>
</dbReference>
<evidence type="ECO:0000313" key="14">
    <source>
        <dbReference type="Proteomes" id="UP000515159"/>
    </source>
</evidence>
<dbReference type="GO" id="GO:0005576">
    <property type="term" value="C:extracellular region"/>
    <property type="evidence" value="ECO:0007669"/>
    <property type="project" value="UniProtKB-SubCell"/>
</dbReference>
<evidence type="ECO:0000256" key="10">
    <source>
        <dbReference type="PIRSR" id="PIRSR602384-2"/>
    </source>
</evidence>
<feature type="modified residue" description="4-carboxyglutamate" evidence="11">
    <location>
        <position position="75"/>
    </location>
</feature>
<gene>
    <name evidence="15" type="primary">BGLAP</name>
</gene>
<comment type="function">
    <text evidence="12">Binds strongly to apatite and calcium.</text>
</comment>
<feature type="binding site" evidence="9">
    <location>
        <position position="75"/>
    </location>
    <ligand>
        <name>Ca(2+)</name>
        <dbReference type="ChEBI" id="CHEBI:29108"/>
        <label>2</label>
    </ligand>
</feature>
<dbReference type="SUPFAM" id="SSF57630">
    <property type="entry name" value="GLA-domain"/>
    <property type="match status" value="1"/>
</dbReference>
<dbReference type="GO" id="GO:0008147">
    <property type="term" value="F:structural constituent of bone"/>
    <property type="evidence" value="ECO:0007669"/>
    <property type="project" value="TreeGrafter"/>
</dbReference>
<evidence type="ECO:0000256" key="8">
    <source>
        <dbReference type="ARBA" id="ARBA00023157"/>
    </source>
</evidence>
<dbReference type="GO" id="GO:0030500">
    <property type="term" value="P:regulation of bone mineralization"/>
    <property type="evidence" value="ECO:0007669"/>
    <property type="project" value="InterPro"/>
</dbReference>
<dbReference type="PANTHER" id="PTHR14235">
    <property type="entry name" value="OSTEOCALCIN"/>
    <property type="match status" value="1"/>
</dbReference>
<dbReference type="GO" id="GO:1900076">
    <property type="term" value="P:regulation of cellular response to insulin stimulus"/>
    <property type="evidence" value="ECO:0007669"/>
    <property type="project" value="InterPro"/>
</dbReference>
<comment type="similarity">
    <text evidence="2 12">Belongs to the osteocalcin/matrix Gla protein family.</text>
</comment>
<feature type="modified residue" description="4-carboxyglutamate" evidence="11">
    <location>
        <position position="71"/>
    </location>
</feature>
<sequence>MRALTLATLLALAMLCLCHRNADHSNSFPDSRSTEAFASDPASANAFVKRNKRQYDPSSFGQNAVGPDPFEPYREKCELSQACDELADQIGFQEAYRRFYGPM</sequence>
<dbReference type="GO" id="GO:0046848">
    <property type="term" value="F:hydroxyapatite binding"/>
    <property type="evidence" value="ECO:0007669"/>
    <property type="project" value="TreeGrafter"/>
</dbReference>
<evidence type="ECO:0000256" key="11">
    <source>
        <dbReference type="PIRSR" id="PIRSR602384-3"/>
    </source>
</evidence>
<dbReference type="RefSeq" id="XP_033781498.1">
    <property type="nucleotide sequence ID" value="XM_033925607.1"/>
</dbReference>
<evidence type="ECO:0000256" key="1">
    <source>
        <dbReference type="ARBA" id="ARBA00004613"/>
    </source>
</evidence>
<keyword evidence="6 9" id="KW-0479">Metal-binding</keyword>
<evidence type="ECO:0000256" key="6">
    <source>
        <dbReference type="ARBA" id="ARBA00022723"/>
    </source>
</evidence>
<protein>
    <recommendedName>
        <fullName evidence="12">Osteocalcin</fullName>
    </recommendedName>
</protein>
<evidence type="ECO:0000256" key="2">
    <source>
        <dbReference type="ARBA" id="ARBA00008850"/>
    </source>
</evidence>
<dbReference type="InterPro" id="IPR035972">
    <property type="entry name" value="GLA-like_dom_SF"/>
</dbReference>
<keyword evidence="4 12" id="KW-0964">Secreted</keyword>
<keyword evidence="5" id="KW-0091">Biomineralization</keyword>
<dbReference type="AlphaFoldDB" id="A0A6P8Q303"/>
<dbReference type="InterPro" id="IPR000294">
    <property type="entry name" value="GLA_domain"/>
</dbReference>
<keyword evidence="14" id="KW-1185">Reference proteome</keyword>
<evidence type="ECO:0000313" key="15">
    <source>
        <dbReference type="RefSeq" id="XP_033781498.1"/>
    </source>
</evidence>
<dbReference type="GO" id="GO:0060348">
    <property type="term" value="P:bone development"/>
    <property type="evidence" value="ECO:0007669"/>
    <property type="project" value="InterPro"/>
</dbReference>
<accession>A0A6P8Q303</accession>
<dbReference type="PROSITE" id="PS50998">
    <property type="entry name" value="GLA_2"/>
    <property type="match status" value="1"/>
</dbReference>
<dbReference type="OrthoDB" id="9950568at2759"/>
<evidence type="ECO:0000256" key="5">
    <source>
        <dbReference type="ARBA" id="ARBA00022591"/>
    </source>
</evidence>
<dbReference type="InterPro" id="IPR002384">
    <property type="entry name" value="Osteocalcin/MGP"/>
</dbReference>
<comment type="PTM">
    <text evidence="11 12">Gamma-carboxyglutamate residues are formed by vitamin K dependent carboxylation. These residues are essential for the binding of calcium.</text>
</comment>
<dbReference type="GO" id="GO:0001649">
    <property type="term" value="P:osteoblast differentiation"/>
    <property type="evidence" value="ECO:0007669"/>
    <property type="project" value="TreeGrafter"/>
</dbReference>
<feature type="chain" id="PRO_5028514607" description="Osteocalcin" evidence="12">
    <location>
        <begin position="19"/>
        <end position="103"/>
    </location>
</feature>
<name>A0A6P8Q303_GEOSA</name>
<reference evidence="15" key="1">
    <citation type="submission" date="2025-08" db="UniProtKB">
        <authorList>
            <consortium name="RefSeq"/>
        </authorList>
    </citation>
    <scope>IDENTIFICATION</scope>
</reference>
<dbReference type="InParanoid" id="A0A6P8Q303"/>
<dbReference type="CTD" id="632"/>
<evidence type="ECO:0000259" key="13">
    <source>
        <dbReference type="PROSITE" id="PS50998"/>
    </source>
</evidence>
<feature type="binding site" evidence="9">
    <location>
        <position position="78"/>
    </location>
    <ligand>
        <name>Ca(2+)</name>
        <dbReference type="ChEBI" id="CHEBI:29108"/>
        <label>1</label>
    </ligand>
</feature>
<keyword evidence="12" id="KW-0732">Signal</keyword>
<dbReference type="PROSITE" id="PS00011">
    <property type="entry name" value="GLA_1"/>
    <property type="match status" value="1"/>
</dbReference>
<dbReference type="GeneID" id="117350895"/>
<dbReference type="FunCoup" id="A0A6P8Q303">
    <property type="interactions" value="95"/>
</dbReference>
<dbReference type="GO" id="GO:0005509">
    <property type="term" value="F:calcium ion binding"/>
    <property type="evidence" value="ECO:0007669"/>
    <property type="project" value="UniProtKB-UniRule"/>
</dbReference>
<proteinExistence type="inferred from homology"/>
<dbReference type="PRINTS" id="PR00002">
    <property type="entry name" value="GLABONE"/>
</dbReference>
<feature type="domain" description="Gla" evidence="13">
    <location>
        <begin position="55"/>
        <end position="101"/>
    </location>
</feature>
<dbReference type="PANTHER" id="PTHR14235:SF0">
    <property type="entry name" value="OSTEOCALCIN"/>
    <property type="match status" value="1"/>
</dbReference>
<dbReference type="KEGG" id="gsh:117350895"/>
<evidence type="ECO:0000256" key="7">
    <source>
        <dbReference type="ARBA" id="ARBA00022837"/>
    </source>
</evidence>
<dbReference type="GO" id="GO:0031214">
    <property type="term" value="P:biomineral tissue development"/>
    <property type="evidence" value="ECO:0007669"/>
    <property type="project" value="UniProtKB-KW"/>
</dbReference>
<dbReference type="Proteomes" id="UP000515159">
    <property type="component" value="Chromosome 16"/>
</dbReference>
<dbReference type="InterPro" id="IPR039176">
    <property type="entry name" value="Osteocalcin"/>
</dbReference>
<feature type="modified residue" description="4-carboxyglutamate" evidence="11">
    <location>
        <position position="78"/>
    </location>
</feature>
<feature type="binding site" evidence="9">
    <location>
        <position position="84"/>
    </location>
    <ligand>
        <name>Ca(2+)</name>
        <dbReference type="ChEBI" id="CHEBI:29108"/>
        <label>1</label>
    </ligand>
</feature>
<dbReference type="SMART" id="SM00069">
    <property type="entry name" value="GLA"/>
    <property type="match status" value="1"/>
</dbReference>
<keyword evidence="3 11" id="KW-0301">Gamma-carboxyglutamic acid</keyword>
<evidence type="ECO:0000256" key="4">
    <source>
        <dbReference type="ARBA" id="ARBA00022525"/>
    </source>
</evidence>
<feature type="signal peptide" evidence="12">
    <location>
        <begin position="1"/>
        <end position="18"/>
    </location>
</feature>
<dbReference type="GO" id="GO:0032571">
    <property type="term" value="P:response to vitamin K"/>
    <property type="evidence" value="ECO:0007669"/>
    <property type="project" value="InterPro"/>
</dbReference>
<comment type="subcellular location">
    <subcellularLocation>
        <location evidence="1 12">Secreted</location>
    </subcellularLocation>
</comment>
<evidence type="ECO:0000256" key="3">
    <source>
        <dbReference type="ARBA" id="ARBA00022479"/>
    </source>
</evidence>